<keyword evidence="4" id="KW-1185">Reference proteome</keyword>
<accession>C7QB03</accession>
<evidence type="ECO:0000313" key="4">
    <source>
        <dbReference type="Proteomes" id="UP000000851"/>
    </source>
</evidence>
<dbReference type="Gene3D" id="3.30.1050.20">
    <property type="match status" value="1"/>
</dbReference>
<dbReference type="InterPro" id="IPR010872">
    <property type="entry name" value="MDMPI_C-term_domain"/>
</dbReference>
<evidence type="ECO:0000313" key="3">
    <source>
        <dbReference type="EMBL" id="ACU74476.1"/>
    </source>
</evidence>
<dbReference type="InParanoid" id="C7QB03"/>
<dbReference type="AlphaFoldDB" id="C7QB03"/>
<organism evidence="3 4">
    <name type="scientific">Catenulispora acidiphila (strain DSM 44928 / JCM 14897 / NBRC 102108 / NRRL B-24433 / ID139908)</name>
    <dbReference type="NCBI Taxonomy" id="479433"/>
    <lineage>
        <taxon>Bacteria</taxon>
        <taxon>Bacillati</taxon>
        <taxon>Actinomycetota</taxon>
        <taxon>Actinomycetes</taxon>
        <taxon>Catenulisporales</taxon>
        <taxon>Catenulisporaceae</taxon>
        <taxon>Catenulispora</taxon>
    </lineage>
</organism>
<dbReference type="InterPro" id="IPR034660">
    <property type="entry name" value="DinB/YfiT-like"/>
</dbReference>
<proteinExistence type="predicted"/>
<feature type="domain" description="MDMPI C-terminal" evidence="1">
    <location>
        <begin position="167"/>
        <end position="244"/>
    </location>
</feature>
<reference evidence="3 4" key="1">
    <citation type="journal article" date="2009" name="Stand. Genomic Sci.">
        <title>Complete genome sequence of Catenulispora acidiphila type strain (ID 139908).</title>
        <authorList>
            <person name="Copeland A."/>
            <person name="Lapidus A."/>
            <person name="Glavina Del Rio T."/>
            <person name="Nolan M."/>
            <person name="Lucas S."/>
            <person name="Chen F."/>
            <person name="Tice H."/>
            <person name="Cheng J.F."/>
            <person name="Bruce D."/>
            <person name="Goodwin L."/>
            <person name="Pitluck S."/>
            <person name="Mikhailova N."/>
            <person name="Pati A."/>
            <person name="Ivanova N."/>
            <person name="Mavromatis K."/>
            <person name="Chen A."/>
            <person name="Palaniappan K."/>
            <person name="Chain P."/>
            <person name="Land M."/>
            <person name="Hauser L."/>
            <person name="Chang Y.J."/>
            <person name="Jeffries C.D."/>
            <person name="Chertkov O."/>
            <person name="Brettin T."/>
            <person name="Detter J.C."/>
            <person name="Han C."/>
            <person name="Ali Z."/>
            <person name="Tindall B.J."/>
            <person name="Goker M."/>
            <person name="Bristow J."/>
            <person name="Eisen J.A."/>
            <person name="Markowitz V."/>
            <person name="Hugenholtz P."/>
            <person name="Kyrpides N.C."/>
            <person name="Klenk H.P."/>
        </authorList>
    </citation>
    <scope>NUCLEOTIDE SEQUENCE [LARGE SCALE GENOMIC DNA]</scope>
    <source>
        <strain evidence="4">DSM 44928 / JCM 14897 / NBRC 102108 / NRRL B-24433 / ID139908</strain>
    </source>
</reference>
<dbReference type="GO" id="GO:0046872">
    <property type="term" value="F:metal ion binding"/>
    <property type="evidence" value="ECO:0007669"/>
    <property type="project" value="InterPro"/>
</dbReference>
<dbReference type="RefSeq" id="WP_015794205.1">
    <property type="nucleotide sequence ID" value="NC_013131.1"/>
</dbReference>
<sequence length="256" mass="27357">MTESPTIPASFDAAAGLEQITEATAHLLATVADLTDDDLRAPSLCEGWTRGHVLTHIARNADGLSNMLNTAATGEVTPMYASDAKRNADVEAGSSRPVAEQVADLRESAGRFAEAYAAAQAAGRWDTPVYRTPGATPYPAHLVPAKRLGEVLIHHVDLDLDFTPAHWSDAFTDQWFADTLARFQDRDDFPALRLDAEEEDHVYGVKAAPHDRGVVVVRGPKRALLAWLLGRAGGDGLVAVIPAGGRGPLPKLPAWA</sequence>
<keyword evidence="3" id="KW-0413">Isomerase</keyword>
<dbReference type="eggNOG" id="ENOG5031RF6">
    <property type="taxonomic scope" value="Bacteria"/>
</dbReference>
<protein>
    <submittedName>
        <fullName evidence="3">Mycothiol-dependent maleylpyruvate isomerase</fullName>
    </submittedName>
</protein>
<dbReference type="SUPFAM" id="SSF109854">
    <property type="entry name" value="DinB/YfiT-like putative metalloenzymes"/>
    <property type="match status" value="1"/>
</dbReference>
<name>C7QB03_CATAD</name>
<dbReference type="Gene3D" id="1.20.120.450">
    <property type="entry name" value="dinb family like domain"/>
    <property type="match status" value="1"/>
</dbReference>
<feature type="domain" description="Mycothiol-dependent maleylpyruvate isomerase metal-binding" evidence="2">
    <location>
        <begin position="22"/>
        <end position="158"/>
    </location>
</feature>
<dbReference type="SUPFAM" id="SSF55718">
    <property type="entry name" value="SCP-like"/>
    <property type="match status" value="1"/>
</dbReference>
<dbReference type="HOGENOM" id="CLU_077935_0_0_11"/>
<dbReference type="KEGG" id="cai:Caci_5617"/>
<gene>
    <name evidence="3" type="ordered locus">Caci_5617</name>
</gene>
<dbReference type="EMBL" id="CP001700">
    <property type="protein sequence ID" value="ACU74476.1"/>
    <property type="molecule type" value="Genomic_DNA"/>
</dbReference>
<dbReference type="InterPro" id="IPR036527">
    <property type="entry name" value="SCP2_sterol-bd_dom_sf"/>
</dbReference>
<evidence type="ECO:0000259" key="2">
    <source>
        <dbReference type="Pfam" id="PF11716"/>
    </source>
</evidence>
<dbReference type="Proteomes" id="UP000000851">
    <property type="component" value="Chromosome"/>
</dbReference>
<dbReference type="InterPro" id="IPR017517">
    <property type="entry name" value="Maleyloyr_isom"/>
</dbReference>
<keyword evidence="3" id="KW-0670">Pyruvate</keyword>
<dbReference type="STRING" id="479433.Caci_5617"/>
<dbReference type="NCBIfam" id="TIGR03083">
    <property type="entry name" value="maleylpyruvate isomerase family mycothiol-dependent enzyme"/>
    <property type="match status" value="1"/>
</dbReference>
<dbReference type="Pfam" id="PF07398">
    <property type="entry name" value="MDMPI_C"/>
    <property type="match status" value="1"/>
</dbReference>
<evidence type="ECO:0000259" key="1">
    <source>
        <dbReference type="Pfam" id="PF07398"/>
    </source>
</evidence>
<dbReference type="InterPro" id="IPR024344">
    <property type="entry name" value="MDMPI_metal-binding"/>
</dbReference>
<dbReference type="Pfam" id="PF11716">
    <property type="entry name" value="MDMPI_N"/>
    <property type="match status" value="1"/>
</dbReference>
<dbReference type="GO" id="GO:0016853">
    <property type="term" value="F:isomerase activity"/>
    <property type="evidence" value="ECO:0007669"/>
    <property type="project" value="UniProtKB-KW"/>
</dbReference>